<feature type="compositionally biased region" description="Basic and acidic residues" evidence="1">
    <location>
        <begin position="55"/>
        <end position="66"/>
    </location>
</feature>
<keyword evidence="4" id="KW-1185">Reference proteome</keyword>
<feature type="compositionally biased region" description="Low complexity" evidence="1">
    <location>
        <begin position="67"/>
        <end position="77"/>
    </location>
</feature>
<dbReference type="Proteomes" id="UP001516472">
    <property type="component" value="Unassembled WGS sequence"/>
</dbReference>
<organism evidence="3 4">
    <name type="scientific">Corallococcus soli</name>
    <dbReference type="NCBI Taxonomy" id="2710757"/>
    <lineage>
        <taxon>Bacteria</taxon>
        <taxon>Pseudomonadati</taxon>
        <taxon>Myxococcota</taxon>
        <taxon>Myxococcia</taxon>
        <taxon>Myxococcales</taxon>
        <taxon>Cystobacterineae</taxon>
        <taxon>Myxococcaceae</taxon>
        <taxon>Corallococcus</taxon>
    </lineage>
</organism>
<feature type="domain" description="Transposase TnpC homeodomain" evidence="2">
    <location>
        <begin position="27"/>
        <end position="88"/>
    </location>
</feature>
<sequence>MPRVLPFDHFCPWREEAEELRERMTSLESKMAALERRVFGKKTEKLPPVAQQLRGEARGPEQEAARAEAAWRSGGSARSERPRRPRRARCGTRCRPRHVTAPRAAART</sequence>
<accession>A0ABR9PUR1</accession>
<evidence type="ECO:0000256" key="1">
    <source>
        <dbReference type="SAM" id="MobiDB-lite"/>
    </source>
</evidence>
<dbReference type="Pfam" id="PF13007">
    <property type="entry name" value="LZ_Tnp_IS66"/>
    <property type="match status" value="1"/>
</dbReference>
<evidence type="ECO:0000313" key="3">
    <source>
        <dbReference type="EMBL" id="MBE4751604.1"/>
    </source>
</evidence>
<dbReference type="InterPro" id="IPR024463">
    <property type="entry name" value="Transposase_TnpC_homeodom"/>
</dbReference>
<gene>
    <name evidence="3" type="ORF">G4177_25860</name>
</gene>
<proteinExistence type="predicted"/>
<dbReference type="EMBL" id="JAAIYO010000008">
    <property type="protein sequence ID" value="MBE4751604.1"/>
    <property type="molecule type" value="Genomic_DNA"/>
</dbReference>
<feature type="compositionally biased region" description="Basic residues" evidence="1">
    <location>
        <begin position="81"/>
        <end position="100"/>
    </location>
</feature>
<evidence type="ECO:0000259" key="2">
    <source>
        <dbReference type="Pfam" id="PF13007"/>
    </source>
</evidence>
<evidence type="ECO:0000313" key="4">
    <source>
        <dbReference type="Proteomes" id="UP001516472"/>
    </source>
</evidence>
<name>A0ABR9PUR1_9BACT</name>
<feature type="region of interest" description="Disordered" evidence="1">
    <location>
        <begin position="43"/>
        <end position="108"/>
    </location>
</feature>
<reference evidence="3 4" key="1">
    <citation type="submission" date="2020-02" db="EMBL/GenBank/DDBJ databases">
        <authorList>
            <person name="Babadi Z.K."/>
            <person name="Risdian C."/>
            <person name="Ebrahimipour G.H."/>
            <person name="Wink J."/>
        </authorList>
    </citation>
    <scope>NUCLEOTIDE SEQUENCE [LARGE SCALE GENOMIC DNA]</scope>
    <source>
        <strain evidence="3 4">ZKHCc1 1396</strain>
    </source>
</reference>
<protein>
    <recommendedName>
        <fullName evidence="2">Transposase TnpC homeodomain domain-containing protein</fullName>
    </recommendedName>
</protein>
<comment type="caution">
    <text evidence="3">The sequence shown here is derived from an EMBL/GenBank/DDBJ whole genome shotgun (WGS) entry which is preliminary data.</text>
</comment>